<evidence type="ECO:0000313" key="7">
    <source>
        <dbReference type="EMBL" id="KAF2875149.1"/>
    </source>
</evidence>
<proteinExistence type="predicted"/>
<comment type="caution">
    <text evidence="7">The sequence shown here is derived from an EMBL/GenBank/DDBJ whole genome shotgun (WGS) entry which is preliminary data.</text>
</comment>
<feature type="short sequence motif" description="DGA/G" evidence="4">
    <location>
        <begin position="429"/>
        <end position="431"/>
    </location>
</feature>
<feature type="region of interest" description="Disordered" evidence="5">
    <location>
        <begin position="1"/>
        <end position="50"/>
    </location>
</feature>
<feature type="active site" description="Proton acceptor" evidence="4">
    <location>
        <position position="429"/>
    </location>
</feature>
<feature type="short sequence motif" description="GXSXG" evidence="4">
    <location>
        <begin position="280"/>
        <end position="284"/>
    </location>
</feature>
<keyword evidence="7" id="KW-0808">Transferase</keyword>
<feature type="active site" description="Nucleophile" evidence="4">
    <location>
        <position position="282"/>
    </location>
</feature>
<reference evidence="7 8" key="1">
    <citation type="submission" date="2020-01" db="EMBL/GenBank/DDBJ databases">
        <authorList>
            <consortium name="DOE Joint Genome Institute"/>
            <person name="Haridas S."/>
            <person name="Albert R."/>
            <person name="Binder M."/>
            <person name="Bloem J."/>
            <person name="Labutti K."/>
            <person name="Salamov A."/>
            <person name="Andreopoulos B."/>
            <person name="Baker S.E."/>
            <person name="Barry K."/>
            <person name="Bills G."/>
            <person name="Bluhm B.H."/>
            <person name="Cannon C."/>
            <person name="Castanera R."/>
            <person name="Culley D.E."/>
            <person name="Daum C."/>
            <person name="Ezra D."/>
            <person name="Gonzalez J.B."/>
            <person name="Henrissat B."/>
            <person name="Kuo A."/>
            <person name="Liang C."/>
            <person name="Lipzen A."/>
            <person name="Lutzoni F."/>
            <person name="Magnuson J."/>
            <person name="Mondo S."/>
            <person name="Nolan M."/>
            <person name="Ohm R."/>
            <person name="Pangilinan J."/>
            <person name="Park H.-J.H."/>
            <person name="Ramirez L."/>
            <person name="Alfaro M."/>
            <person name="Sun H."/>
            <person name="Tritt A."/>
            <person name="Yoshinaga Y."/>
            <person name="Zwiers L.-H.L."/>
            <person name="Turgeon B.G."/>
            <person name="Goodwin S.B."/>
            <person name="Spatafora J.W."/>
            <person name="Crous P.W."/>
            <person name="Grigoriev I.V."/>
        </authorList>
    </citation>
    <scope>NUCLEOTIDE SEQUENCE [LARGE SCALE GENOMIC DNA]</scope>
    <source>
        <strain evidence="7 8">CBS 611.86</strain>
    </source>
</reference>
<organism evidence="7 8">
    <name type="scientific">Massariosphaeria phaeospora</name>
    <dbReference type="NCBI Taxonomy" id="100035"/>
    <lineage>
        <taxon>Eukaryota</taxon>
        <taxon>Fungi</taxon>
        <taxon>Dikarya</taxon>
        <taxon>Ascomycota</taxon>
        <taxon>Pezizomycotina</taxon>
        <taxon>Dothideomycetes</taxon>
        <taxon>Pleosporomycetidae</taxon>
        <taxon>Pleosporales</taxon>
        <taxon>Pleosporales incertae sedis</taxon>
        <taxon>Massariosphaeria</taxon>
    </lineage>
</organism>
<feature type="domain" description="PNPLA" evidence="6">
    <location>
        <begin position="242"/>
        <end position="442"/>
    </location>
</feature>
<keyword evidence="8" id="KW-1185">Reference proteome</keyword>
<keyword evidence="2 4" id="KW-0442">Lipid degradation</keyword>
<dbReference type="GO" id="GO:0019369">
    <property type="term" value="P:arachidonate metabolic process"/>
    <property type="evidence" value="ECO:0007669"/>
    <property type="project" value="TreeGrafter"/>
</dbReference>
<dbReference type="PROSITE" id="PS51635">
    <property type="entry name" value="PNPLA"/>
    <property type="match status" value="1"/>
</dbReference>
<dbReference type="PANTHER" id="PTHR24185:SF1">
    <property type="entry name" value="CALCIUM-INDEPENDENT PHOSPHOLIPASE A2-GAMMA"/>
    <property type="match status" value="1"/>
</dbReference>
<dbReference type="GO" id="GO:0016740">
    <property type="term" value="F:transferase activity"/>
    <property type="evidence" value="ECO:0007669"/>
    <property type="project" value="UniProtKB-KW"/>
</dbReference>
<evidence type="ECO:0000256" key="5">
    <source>
        <dbReference type="SAM" id="MobiDB-lite"/>
    </source>
</evidence>
<keyword evidence="1 4" id="KW-0378">Hydrolase</keyword>
<name>A0A7C8IB35_9PLEO</name>
<dbReference type="EMBL" id="JAADJZ010000005">
    <property type="protein sequence ID" value="KAF2875149.1"/>
    <property type="molecule type" value="Genomic_DNA"/>
</dbReference>
<dbReference type="InterPro" id="IPR016035">
    <property type="entry name" value="Acyl_Trfase/lysoPLipase"/>
</dbReference>
<protein>
    <submittedName>
        <fullName evidence="7">Acyl transferase/acyl hydrolase/lysophospholipase</fullName>
    </submittedName>
</protein>
<dbReference type="GO" id="GO:0047499">
    <property type="term" value="F:calcium-independent phospholipase A2 activity"/>
    <property type="evidence" value="ECO:0007669"/>
    <property type="project" value="TreeGrafter"/>
</dbReference>
<dbReference type="OrthoDB" id="1658288at2759"/>
<dbReference type="Pfam" id="PF01734">
    <property type="entry name" value="Patatin"/>
    <property type="match status" value="1"/>
</dbReference>
<dbReference type="GO" id="GO:0016042">
    <property type="term" value="P:lipid catabolic process"/>
    <property type="evidence" value="ECO:0007669"/>
    <property type="project" value="UniProtKB-UniRule"/>
</dbReference>
<dbReference type="SUPFAM" id="SSF52151">
    <property type="entry name" value="FabD/lysophospholipase-like"/>
    <property type="match status" value="1"/>
</dbReference>
<evidence type="ECO:0000259" key="6">
    <source>
        <dbReference type="PROSITE" id="PS51635"/>
    </source>
</evidence>
<feature type="short sequence motif" description="GXGXXG" evidence="4">
    <location>
        <begin position="246"/>
        <end position="251"/>
    </location>
</feature>
<evidence type="ECO:0000256" key="4">
    <source>
        <dbReference type="PROSITE-ProRule" id="PRU01161"/>
    </source>
</evidence>
<evidence type="ECO:0000313" key="8">
    <source>
        <dbReference type="Proteomes" id="UP000481861"/>
    </source>
</evidence>
<dbReference type="GO" id="GO:0016020">
    <property type="term" value="C:membrane"/>
    <property type="evidence" value="ECO:0007669"/>
    <property type="project" value="TreeGrafter"/>
</dbReference>
<sequence>MALAQAPRPATIPRSRIDGLPSFRLRSEAIPDGQYKIKGPKEEENHSDDAEIQSKVWFKTPALDPLTIRRIDYVQLYAESHDQGFCDNPDGGAWTWLELGIYEDEHAESPRVKDGIELVWRSHFNVLANAEFQWLEGERFEETHDLVRSLEDGNVIGVRLCSRFAGWKIHARNGYLLFDIGIEIDRAPPPAYADVVAEMTTIGNTLQEVNAQTGALFNPTVSTQIFRADAFGTGNKRPLRVLSLDGGGVRGLLSLQILQTVMDRAAPGKKPCEVFDMIAGTSTGGLIAILLGRLRMDVKECIETYTNVMGDVFPEGTWKKTRFLAKGEFYDEKPLEDAIKKVVESKLKDPEAKLMDDESNPCKIFVMAVRKDAANNRGPVFLRPYINKSPPDESAIQIPDIKIWEAARATSAAPAYFKPFAIGKYELLDGGLGANNPLGWLWTETLSVFGPARSTDCFLSVGTGIPANQDIPRPSQVTKVMDTVEAFASIATNSELIHILFRTLIDAFAPHPGGKKYWRMNIGTRIGDWDENTGTWPLTNKVVHHYDDYAKIGELDDAKALEGLRKVTATYIEENKGMINECARVLAGSLKLQEE</sequence>
<accession>A0A7C8IB35</accession>
<dbReference type="Gene3D" id="3.40.1090.10">
    <property type="entry name" value="Cytosolic phospholipase A2 catalytic domain"/>
    <property type="match status" value="1"/>
</dbReference>
<evidence type="ECO:0000256" key="2">
    <source>
        <dbReference type="ARBA" id="ARBA00022963"/>
    </source>
</evidence>
<dbReference type="GO" id="GO:0046486">
    <property type="term" value="P:glycerolipid metabolic process"/>
    <property type="evidence" value="ECO:0007669"/>
    <property type="project" value="UniProtKB-ARBA"/>
</dbReference>
<dbReference type="AlphaFoldDB" id="A0A7C8IB35"/>
<gene>
    <name evidence="7" type="ORF">BDV95DRAFT_487125</name>
</gene>
<dbReference type="InterPro" id="IPR002641">
    <property type="entry name" value="PNPLA_dom"/>
</dbReference>
<dbReference type="Proteomes" id="UP000481861">
    <property type="component" value="Unassembled WGS sequence"/>
</dbReference>
<dbReference type="PANTHER" id="PTHR24185">
    <property type="entry name" value="CALCIUM-INDEPENDENT PHOSPHOLIPASE A2-GAMMA"/>
    <property type="match status" value="1"/>
</dbReference>
<evidence type="ECO:0000256" key="3">
    <source>
        <dbReference type="ARBA" id="ARBA00023098"/>
    </source>
</evidence>
<keyword evidence="3 4" id="KW-0443">Lipid metabolism</keyword>
<feature type="compositionally biased region" description="Basic and acidic residues" evidence="5">
    <location>
        <begin position="39"/>
        <end position="49"/>
    </location>
</feature>
<evidence type="ECO:0000256" key="1">
    <source>
        <dbReference type="ARBA" id="ARBA00022801"/>
    </source>
</evidence>